<feature type="compositionally biased region" description="Pro residues" evidence="2">
    <location>
        <begin position="468"/>
        <end position="477"/>
    </location>
</feature>
<feature type="region of interest" description="Disordered" evidence="2">
    <location>
        <begin position="320"/>
        <end position="416"/>
    </location>
</feature>
<evidence type="ECO:0000313" key="5">
    <source>
        <dbReference type="Proteomes" id="UP000018144"/>
    </source>
</evidence>
<feature type="compositionally biased region" description="Polar residues" evidence="2">
    <location>
        <begin position="351"/>
        <end position="377"/>
    </location>
</feature>
<dbReference type="OMA" id="IYDLVWD"/>
<dbReference type="InterPro" id="IPR013176">
    <property type="entry name" value="Ccz1"/>
</dbReference>
<feature type="compositionally biased region" description="Low complexity" evidence="2">
    <location>
        <begin position="395"/>
        <end position="415"/>
    </location>
</feature>
<evidence type="ECO:0000259" key="3">
    <source>
        <dbReference type="Pfam" id="PF19031"/>
    </source>
</evidence>
<feature type="domain" description="CCZ1/INTU/HSP4 first Longin" evidence="3">
    <location>
        <begin position="23"/>
        <end position="149"/>
    </location>
</feature>
<gene>
    <name evidence="4" type="ORF">PCON_04648</name>
</gene>
<dbReference type="Pfam" id="PF19031">
    <property type="entry name" value="Intu_longin_1"/>
    <property type="match status" value="1"/>
</dbReference>
<protein>
    <submittedName>
        <fullName evidence="4">Similar to Vacuolar fusion protein CCZ1 homolog acc. no. Q4S4I5</fullName>
    </submittedName>
</protein>
<sequence>MPPPPTTAPPSLLPTITPASLSSLAIYNPTLGATDETLPQQLVFHTSALGSSVPLNSKLRQIGLAQGISEFGRGFSGCAHTSIDTQKTRLVTLELEPNWWIHAEIALTCIHNPTVTPPTTEWNNREVAPVQVIVAQIRKAHRGFCFQYGTIEECWTKMDKAAFGKRIEKYWMRWAWVRWDPVIGGSPVVDVLSEGAIKMAGAVPGKELEDKEREWLRNWAETERKRGLVDIVVSRFGEAEQQEVQVQEDKRASGSWFWGKTEEKEVKKKKEEDGLPPLLLPSDGCVFTGIGNLDTREVANYLQEQYEKGDETYVVTANGIKKKKRKKKVEENPSRPSISSGDSTPTHRRSTSTIRQHSRTSSNLTRSSEPASESTPMTEIPPAPISEEPEEPLATSTSKPTTNSSEPTSSKSTNSLPAAADLGLGVSVDALTPEALTNRLKSLTVHNTKVLNLLTFGWGSKVIRTPSPGIPTSPTPSSPTISELPRKSNASFLIGFQGDLSHDDFDEPAGRITSRSVWLPSASSENGAEGERELKEYKIVVYTNKPFITALLYPPNTRHLSSPRFYRTIHAQLEPLLVAPPVPPMQKPPYTILLLNSSAATPGSRPTTAASAASVNSTASINTASIATPPNTTIPARVYSSLPPLEQAGWTRQDALHVYQMLLSLRDGNGDQRERSVRTTKGWWGYWMKLEEGEGFYVKPASLGKGKAGVGEADVAAGTGGDVKRVLEGLARGV</sequence>
<comment type="similarity">
    <text evidence="1">Belongs to the CCZ1 family.</text>
</comment>
<dbReference type="GO" id="GO:0016192">
    <property type="term" value="P:vesicle-mediated transport"/>
    <property type="evidence" value="ECO:0007669"/>
    <property type="project" value="InterPro"/>
</dbReference>
<dbReference type="InterPro" id="IPR043987">
    <property type="entry name" value="CCZ1/INTU/HSP4_longin_1"/>
</dbReference>
<dbReference type="PANTHER" id="PTHR13056:SF0">
    <property type="entry name" value="VACUOLAR FUSION PROTEIN CCZ1 HOMOLOG-RELATED"/>
    <property type="match status" value="1"/>
</dbReference>
<dbReference type="EMBL" id="HF936670">
    <property type="protein sequence ID" value="CCX34972.1"/>
    <property type="molecule type" value="Genomic_DNA"/>
</dbReference>
<proteinExistence type="inferred from homology"/>
<keyword evidence="5" id="KW-1185">Reference proteome</keyword>
<dbReference type="STRING" id="1076935.U4LVY1"/>
<accession>U4LVY1</accession>
<evidence type="ECO:0000256" key="2">
    <source>
        <dbReference type="SAM" id="MobiDB-lite"/>
    </source>
</evidence>
<dbReference type="Proteomes" id="UP000018144">
    <property type="component" value="Unassembled WGS sequence"/>
</dbReference>
<dbReference type="GO" id="GO:0035658">
    <property type="term" value="C:Mon1-Ccz1 complex"/>
    <property type="evidence" value="ECO:0007669"/>
    <property type="project" value="InterPro"/>
</dbReference>
<dbReference type="PANTHER" id="PTHR13056">
    <property type="entry name" value="VACUOLAR FUSION PROTEIN CCZ1 HOMOLOG-RELATED"/>
    <property type="match status" value="1"/>
</dbReference>
<organism evidence="4 5">
    <name type="scientific">Pyronema omphalodes (strain CBS 100304)</name>
    <name type="common">Pyronema confluens</name>
    <dbReference type="NCBI Taxonomy" id="1076935"/>
    <lineage>
        <taxon>Eukaryota</taxon>
        <taxon>Fungi</taxon>
        <taxon>Dikarya</taxon>
        <taxon>Ascomycota</taxon>
        <taxon>Pezizomycotina</taxon>
        <taxon>Pezizomycetes</taxon>
        <taxon>Pezizales</taxon>
        <taxon>Pyronemataceae</taxon>
        <taxon>Pyronema</taxon>
    </lineage>
</organism>
<evidence type="ECO:0000256" key="1">
    <source>
        <dbReference type="ARBA" id="ARBA00005352"/>
    </source>
</evidence>
<dbReference type="AlphaFoldDB" id="U4LVY1"/>
<evidence type="ECO:0000313" key="4">
    <source>
        <dbReference type="EMBL" id="CCX34972.1"/>
    </source>
</evidence>
<reference evidence="4 5" key="1">
    <citation type="journal article" date="2013" name="PLoS Genet.">
        <title>The genome and development-dependent transcriptomes of Pyronema confluens: a window into fungal evolution.</title>
        <authorList>
            <person name="Traeger S."/>
            <person name="Altegoer F."/>
            <person name="Freitag M."/>
            <person name="Gabaldon T."/>
            <person name="Kempken F."/>
            <person name="Kumar A."/>
            <person name="Marcet-Houben M."/>
            <person name="Poggeler S."/>
            <person name="Stajich J.E."/>
            <person name="Nowrousian M."/>
        </authorList>
    </citation>
    <scope>NUCLEOTIDE SEQUENCE [LARGE SCALE GENOMIC DNA]</scope>
    <source>
        <strain evidence="5">CBS 100304</strain>
        <tissue evidence="4">Vegetative mycelium</tissue>
    </source>
</reference>
<feature type="region of interest" description="Disordered" evidence="2">
    <location>
        <begin position="465"/>
        <end position="484"/>
    </location>
</feature>
<dbReference type="OrthoDB" id="240546at2759"/>
<feature type="compositionally biased region" description="Polar residues" evidence="2">
    <location>
        <begin position="334"/>
        <end position="344"/>
    </location>
</feature>
<dbReference type="eggNOG" id="ENOG502R325">
    <property type="taxonomic scope" value="Eukaryota"/>
</dbReference>
<name>U4LVY1_PYROM</name>